<organism evidence="2 3">
    <name type="scientific">Thalassospira lucentensis</name>
    <dbReference type="NCBI Taxonomy" id="168935"/>
    <lineage>
        <taxon>Bacteria</taxon>
        <taxon>Pseudomonadati</taxon>
        <taxon>Pseudomonadota</taxon>
        <taxon>Alphaproteobacteria</taxon>
        <taxon>Rhodospirillales</taxon>
        <taxon>Thalassospiraceae</taxon>
        <taxon>Thalassospira</taxon>
    </lineage>
</organism>
<proteinExistence type="predicted"/>
<evidence type="ECO:0000313" key="3">
    <source>
        <dbReference type="Proteomes" id="UP000076335"/>
    </source>
</evidence>
<evidence type="ECO:0000313" key="2">
    <source>
        <dbReference type="EMBL" id="KZB69146.1"/>
    </source>
</evidence>
<name>A0A154LB67_9PROT</name>
<dbReference type="AlphaFoldDB" id="A0A154LB67"/>
<dbReference type="Proteomes" id="UP000076335">
    <property type="component" value="Unassembled WGS sequence"/>
</dbReference>
<sequence>MLACQSISCSNQTYSQKSGNFAANFAVRVAGCLFAASLIAVTSTPAHAQEWICGPDFGSAKIDVANADGVVAGARGGDLPVMPVRMARFDAVDALITAAQADILWRLADIAFVPEFENAALVLMKGTANTITGLVAYGQNPDFAGRHVADMQDNAGGLWQEKLLEQGLVILLPEGDRPIDTLIKAEQSAMTQQAGLWASSQNPAYHYAGSSGLAGDLPDAAQAIGRFAVIDGILERIEDREWRSYLNFGSNWRDDFTVMIDRDRRNVIAATGQHMEDWIGRKIRVRGLIEDRGGPYLELANPASLCVEQSVGQP</sequence>
<dbReference type="InterPro" id="IPR035437">
    <property type="entry name" value="SNase_OB-fold_sf"/>
</dbReference>
<feature type="chain" id="PRO_5007597117" description="Nuclease" evidence="1">
    <location>
        <begin position="49"/>
        <end position="314"/>
    </location>
</feature>
<evidence type="ECO:0008006" key="4">
    <source>
        <dbReference type="Google" id="ProtNLM"/>
    </source>
</evidence>
<evidence type="ECO:0000256" key="1">
    <source>
        <dbReference type="SAM" id="SignalP"/>
    </source>
</evidence>
<dbReference type="EMBL" id="LPVY01000002">
    <property type="protein sequence ID" value="KZB69146.1"/>
    <property type="molecule type" value="Genomic_DNA"/>
</dbReference>
<accession>A0A154LB67</accession>
<gene>
    <name evidence="2" type="ORF">AUP42_09675</name>
</gene>
<reference evidence="2 3" key="1">
    <citation type="submission" date="2015-12" db="EMBL/GenBank/DDBJ databases">
        <title>Genome sequence of Thalassospira lucentensis MCCC 1A02072.</title>
        <authorList>
            <person name="Lu L."/>
            <person name="Lai Q."/>
            <person name="Shao Z."/>
            <person name="Qian P."/>
        </authorList>
    </citation>
    <scope>NUCLEOTIDE SEQUENCE [LARGE SCALE GENOMIC DNA]</scope>
    <source>
        <strain evidence="2 3">MCCC 1A02072</strain>
    </source>
</reference>
<dbReference type="SUPFAM" id="SSF50199">
    <property type="entry name" value="Staphylococcal nuclease"/>
    <property type="match status" value="1"/>
</dbReference>
<protein>
    <recommendedName>
        <fullName evidence="4">Nuclease</fullName>
    </recommendedName>
</protein>
<comment type="caution">
    <text evidence="2">The sequence shown here is derived from an EMBL/GenBank/DDBJ whole genome shotgun (WGS) entry which is preliminary data.</text>
</comment>
<feature type="signal peptide" evidence="1">
    <location>
        <begin position="1"/>
        <end position="48"/>
    </location>
</feature>
<keyword evidence="1" id="KW-0732">Signal</keyword>